<name>A0A7C9JE36_9ACTN</name>
<sequence>MTLRNWVNAWWLAVSLLSVLPVPRHSPVDSRIAGRAMVLGPLVGVLLGVIAALVFQGARWLGLGGTTAGLLAVGTLALLTRALHLDGLADLADGLGSRKSAPEALAIMKHSDIGPFGVVALIFCVGLQVSALSQVGPHALWTLPVAVATGRLAVTWACTPRFRAAREEGLGSLVAGTVRVPEALASTGTLLIVAMIAFRDVPVLVSAVPIGLAVAWVILATAVGRLGGITGDVLGALAEVATAACLLASAVTFTDL</sequence>
<keyword evidence="21" id="KW-1185">Reference proteome</keyword>
<dbReference type="AlphaFoldDB" id="A0A7C9JE36"/>
<evidence type="ECO:0000256" key="10">
    <source>
        <dbReference type="ARBA" id="ARBA00022692"/>
    </source>
</evidence>
<dbReference type="PANTHER" id="PTHR34148:SF1">
    <property type="entry name" value="ADENOSYLCOBINAMIDE-GDP RIBAZOLETRANSFERASE"/>
    <property type="match status" value="1"/>
</dbReference>
<comment type="catalytic activity">
    <reaction evidence="17 19">
        <text>alpha-ribazole + adenosylcob(III)inamide-GDP = adenosylcob(III)alamin + GMP + H(+)</text>
        <dbReference type="Rhea" id="RHEA:16049"/>
        <dbReference type="ChEBI" id="CHEBI:10329"/>
        <dbReference type="ChEBI" id="CHEBI:15378"/>
        <dbReference type="ChEBI" id="CHEBI:18408"/>
        <dbReference type="ChEBI" id="CHEBI:58115"/>
        <dbReference type="ChEBI" id="CHEBI:60487"/>
        <dbReference type="EC" id="2.7.8.26"/>
    </reaction>
</comment>
<dbReference type="InterPro" id="IPR003805">
    <property type="entry name" value="CobS"/>
</dbReference>
<dbReference type="EC" id="2.7.8.26" evidence="5 19"/>
<gene>
    <name evidence="19" type="primary">cobS</name>
    <name evidence="20" type="ORF">GT755_14230</name>
</gene>
<keyword evidence="8 19" id="KW-0169">Cobalamin biosynthesis</keyword>
<keyword evidence="9 19" id="KW-0808">Transferase</keyword>
<comment type="similarity">
    <text evidence="4 19">Belongs to the CobS family.</text>
</comment>
<dbReference type="HAMAP" id="MF_00719">
    <property type="entry name" value="CobS"/>
    <property type="match status" value="1"/>
</dbReference>
<organism evidence="20 21">
    <name type="scientific">Herbidospora solisilvae</name>
    <dbReference type="NCBI Taxonomy" id="2696284"/>
    <lineage>
        <taxon>Bacteria</taxon>
        <taxon>Bacillati</taxon>
        <taxon>Actinomycetota</taxon>
        <taxon>Actinomycetes</taxon>
        <taxon>Streptosporangiales</taxon>
        <taxon>Streptosporangiaceae</taxon>
        <taxon>Herbidospora</taxon>
    </lineage>
</organism>
<evidence type="ECO:0000256" key="13">
    <source>
        <dbReference type="ARBA" id="ARBA00023136"/>
    </source>
</evidence>
<keyword evidence="13 19" id="KW-0472">Membrane</keyword>
<feature type="transmembrane region" description="Helical" evidence="19">
    <location>
        <begin position="233"/>
        <end position="253"/>
    </location>
</feature>
<keyword evidence="10 19" id="KW-0812">Transmembrane</keyword>
<dbReference type="RefSeq" id="WP_161480194.1">
    <property type="nucleotide sequence ID" value="NZ_WXEW01000004.1"/>
</dbReference>
<feature type="transmembrane region" description="Helical" evidence="19">
    <location>
        <begin position="204"/>
        <end position="226"/>
    </location>
</feature>
<dbReference type="Proteomes" id="UP000479526">
    <property type="component" value="Unassembled WGS sequence"/>
</dbReference>
<evidence type="ECO:0000256" key="18">
    <source>
        <dbReference type="ARBA" id="ARBA00049504"/>
    </source>
</evidence>
<protein>
    <recommendedName>
        <fullName evidence="6 19">Adenosylcobinamide-GDP ribazoletransferase</fullName>
        <ecNumber evidence="5 19">2.7.8.26</ecNumber>
    </recommendedName>
    <alternativeName>
        <fullName evidence="16 19">Cobalamin synthase</fullName>
    </alternativeName>
    <alternativeName>
        <fullName evidence="15 19">Cobalamin-5'-phosphate synthase</fullName>
    </alternativeName>
</protein>
<evidence type="ECO:0000256" key="11">
    <source>
        <dbReference type="ARBA" id="ARBA00022842"/>
    </source>
</evidence>
<feature type="transmembrane region" description="Helical" evidence="19">
    <location>
        <begin position="113"/>
        <end position="133"/>
    </location>
</feature>
<dbReference type="EMBL" id="WXEW01000004">
    <property type="protein sequence ID" value="NAS22843.1"/>
    <property type="molecule type" value="Genomic_DNA"/>
</dbReference>
<reference evidence="20 21" key="1">
    <citation type="submission" date="2020-01" db="EMBL/GenBank/DDBJ databases">
        <title>Herbidospora sp. NEAU-GS84 nov., a novel actinomycete isolated from soil.</title>
        <authorList>
            <person name="Han L."/>
        </authorList>
    </citation>
    <scope>NUCLEOTIDE SEQUENCE [LARGE SCALE GENOMIC DNA]</scope>
    <source>
        <strain evidence="20 21">NEAU-GS84</strain>
    </source>
</reference>
<keyword evidence="7 19" id="KW-1003">Cell membrane</keyword>
<proteinExistence type="inferred from homology"/>
<feature type="transmembrane region" description="Helical" evidence="19">
    <location>
        <begin position="60"/>
        <end position="79"/>
    </location>
</feature>
<dbReference type="GO" id="GO:0005886">
    <property type="term" value="C:plasma membrane"/>
    <property type="evidence" value="ECO:0007669"/>
    <property type="project" value="UniProtKB-SubCell"/>
</dbReference>
<evidence type="ECO:0000256" key="8">
    <source>
        <dbReference type="ARBA" id="ARBA00022573"/>
    </source>
</evidence>
<dbReference type="PANTHER" id="PTHR34148">
    <property type="entry name" value="ADENOSYLCOBINAMIDE-GDP RIBAZOLETRANSFERASE"/>
    <property type="match status" value="1"/>
</dbReference>
<evidence type="ECO:0000256" key="2">
    <source>
        <dbReference type="ARBA" id="ARBA00004651"/>
    </source>
</evidence>
<comment type="catalytic activity">
    <reaction evidence="18 19">
        <text>alpha-ribazole 5'-phosphate + adenosylcob(III)inamide-GDP = adenosylcob(III)alamin 5'-phosphate + GMP + H(+)</text>
        <dbReference type="Rhea" id="RHEA:23560"/>
        <dbReference type="ChEBI" id="CHEBI:15378"/>
        <dbReference type="ChEBI" id="CHEBI:57918"/>
        <dbReference type="ChEBI" id="CHEBI:58115"/>
        <dbReference type="ChEBI" id="CHEBI:60487"/>
        <dbReference type="ChEBI" id="CHEBI:60493"/>
        <dbReference type="EC" id="2.7.8.26"/>
    </reaction>
</comment>
<keyword evidence="11 19" id="KW-0460">Magnesium</keyword>
<evidence type="ECO:0000256" key="12">
    <source>
        <dbReference type="ARBA" id="ARBA00022989"/>
    </source>
</evidence>
<evidence type="ECO:0000256" key="15">
    <source>
        <dbReference type="ARBA" id="ARBA00032605"/>
    </source>
</evidence>
<evidence type="ECO:0000256" key="4">
    <source>
        <dbReference type="ARBA" id="ARBA00010561"/>
    </source>
</evidence>
<evidence type="ECO:0000256" key="5">
    <source>
        <dbReference type="ARBA" id="ARBA00013200"/>
    </source>
</evidence>
<comment type="pathway">
    <text evidence="3 19">Cofactor biosynthesis; adenosylcobalamin biosynthesis; adenosylcobalamin from cob(II)yrinate a,c-diamide: step 7/7.</text>
</comment>
<evidence type="ECO:0000256" key="6">
    <source>
        <dbReference type="ARBA" id="ARBA00015850"/>
    </source>
</evidence>
<feature type="transmembrane region" description="Helical" evidence="19">
    <location>
        <begin position="36"/>
        <end position="54"/>
    </location>
</feature>
<dbReference type="UniPathway" id="UPA00148">
    <property type="reaction ID" value="UER00238"/>
</dbReference>
<dbReference type="GO" id="GO:0009236">
    <property type="term" value="P:cobalamin biosynthetic process"/>
    <property type="evidence" value="ECO:0007669"/>
    <property type="project" value="UniProtKB-UniRule"/>
</dbReference>
<evidence type="ECO:0000256" key="14">
    <source>
        <dbReference type="ARBA" id="ARBA00025228"/>
    </source>
</evidence>
<evidence type="ECO:0000256" key="1">
    <source>
        <dbReference type="ARBA" id="ARBA00001946"/>
    </source>
</evidence>
<comment type="cofactor">
    <cofactor evidence="1 19">
        <name>Mg(2+)</name>
        <dbReference type="ChEBI" id="CHEBI:18420"/>
    </cofactor>
</comment>
<evidence type="ECO:0000313" key="20">
    <source>
        <dbReference type="EMBL" id="NAS22843.1"/>
    </source>
</evidence>
<evidence type="ECO:0000256" key="16">
    <source>
        <dbReference type="ARBA" id="ARBA00032853"/>
    </source>
</evidence>
<evidence type="ECO:0000256" key="3">
    <source>
        <dbReference type="ARBA" id="ARBA00004663"/>
    </source>
</evidence>
<comment type="caution">
    <text evidence="20">The sequence shown here is derived from an EMBL/GenBank/DDBJ whole genome shotgun (WGS) entry which is preliminary data.</text>
</comment>
<comment type="function">
    <text evidence="14 19">Joins adenosylcobinamide-GDP and alpha-ribazole to generate adenosylcobalamin (Ado-cobalamin). Also synthesizes adenosylcobalamin 5'-phosphate from adenosylcobinamide-GDP and alpha-ribazole 5'-phosphate.</text>
</comment>
<dbReference type="GO" id="GO:0051073">
    <property type="term" value="F:adenosylcobinamide-GDP ribazoletransferase activity"/>
    <property type="evidence" value="ECO:0007669"/>
    <property type="project" value="UniProtKB-UniRule"/>
</dbReference>
<evidence type="ECO:0000256" key="7">
    <source>
        <dbReference type="ARBA" id="ARBA00022475"/>
    </source>
</evidence>
<dbReference type="Pfam" id="PF02654">
    <property type="entry name" value="CobS"/>
    <property type="match status" value="1"/>
</dbReference>
<evidence type="ECO:0000256" key="17">
    <source>
        <dbReference type="ARBA" id="ARBA00048623"/>
    </source>
</evidence>
<accession>A0A7C9JE36</accession>
<evidence type="ECO:0000256" key="9">
    <source>
        <dbReference type="ARBA" id="ARBA00022679"/>
    </source>
</evidence>
<feature type="transmembrane region" description="Helical" evidence="19">
    <location>
        <begin position="6"/>
        <end position="24"/>
    </location>
</feature>
<evidence type="ECO:0000256" key="19">
    <source>
        <dbReference type="HAMAP-Rule" id="MF_00719"/>
    </source>
</evidence>
<keyword evidence="12 19" id="KW-1133">Transmembrane helix</keyword>
<dbReference type="GO" id="GO:0008818">
    <property type="term" value="F:cobalamin 5'-phosphate synthase activity"/>
    <property type="evidence" value="ECO:0007669"/>
    <property type="project" value="UniProtKB-UniRule"/>
</dbReference>
<evidence type="ECO:0000313" key="21">
    <source>
        <dbReference type="Proteomes" id="UP000479526"/>
    </source>
</evidence>
<comment type="subcellular location">
    <subcellularLocation>
        <location evidence="2 19">Cell membrane</location>
        <topology evidence="2 19">Multi-pass membrane protein</topology>
    </subcellularLocation>
</comment>